<evidence type="ECO:0000256" key="5">
    <source>
        <dbReference type="ARBA" id="ARBA00022573"/>
    </source>
</evidence>
<evidence type="ECO:0000256" key="1">
    <source>
        <dbReference type="ARBA" id="ARBA00005121"/>
    </source>
</evidence>
<keyword evidence="5" id="KW-0169">Cobalamin biosynthesis</keyword>
<organism evidence="15 16">
    <name type="scientific">Propionimicrobium lymphophilum ACS-093-V-SCH5</name>
    <dbReference type="NCBI Taxonomy" id="883161"/>
    <lineage>
        <taxon>Bacteria</taxon>
        <taxon>Bacillati</taxon>
        <taxon>Actinomycetota</taxon>
        <taxon>Actinomycetes</taxon>
        <taxon>Propionibacteriales</taxon>
        <taxon>Propionibacteriaceae</taxon>
        <taxon>Propionimicrobium</taxon>
    </lineage>
</organism>
<comment type="pathway">
    <text evidence="1">Cofactor biosynthesis; adenosylcobalamin biosynthesis; adenosylcobalamin from cob(II)yrinate a,c-diamide: step 2/7.</text>
</comment>
<evidence type="ECO:0000256" key="7">
    <source>
        <dbReference type="ARBA" id="ARBA00022741"/>
    </source>
</evidence>
<dbReference type="EC" id="2.5.1.17" evidence="3"/>
<keyword evidence="8" id="KW-0067">ATP-binding</keyword>
<dbReference type="InterPro" id="IPR036451">
    <property type="entry name" value="CblAdoTrfase-like_sf"/>
</dbReference>
<dbReference type="PANTHER" id="PTHR12213:SF0">
    <property type="entry name" value="CORRINOID ADENOSYLTRANSFERASE MMAB"/>
    <property type="match status" value="1"/>
</dbReference>
<comment type="catalytic activity">
    <reaction evidence="13">
        <text>2 cob(II)alamin + reduced [electron-transfer flavoprotein] + 2 ATP = 2 adenosylcob(III)alamin + 2 triphosphate + oxidized [electron-transfer flavoprotein] + 3 H(+)</text>
        <dbReference type="Rhea" id="RHEA:28671"/>
        <dbReference type="Rhea" id="RHEA-COMP:10685"/>
        <dbReference type="Rhea" id="RHEA-COMP:10686"/>
        <dbReference type="ChEBI" id="CHEBI:15378"/>
        <dbReference type="ChEBI" id="CHEBI:16304"/>
        <dbReference type="ChEBI" id="CHEBI:18036"/>
        <dbReference type="ChEBI" id="CHEBI:18408"/>
        <dbReference type="ChEBI" id="CHEBI:30616"/>
        <dbReference type="ChEBI" id="CHEBI:57692"/>
        <dbReference type="ChEBI" id="CHEBI:58307"/>
        <dbReference type="EC" id="2.5.1.17"/>
    </reaction>
</comment>
<keyword evidence="16" id="KW-1185">Reference proteome</keyword>
<dbReference type="PANTHER" id="PTHR12213">
    <property type="entry name" value="CORRINOID ADENOSYLTRANSFERASE"/>
    <property type="match status" value="1"/>
</dbReference>
<sequence>MPAIYTRTGDKGGTGLFGGSRVPKQSLRVEAYGCVDEANAWLGEAKVLLPADEREKLNHIQKRLFVLAAELASDAKGTQILANKISDADVVYLENLIDECLEITGPQKNFVIPGRDEPSAKLHVARTVVRRAERQVLRLAEQENVRPEVIKYLNRCSDAIYSLARLSEHRWDVERLTKMVRGAVERVLGVSLEESAKVKPAEKKPEVPQHFVMNLELANKLAEAAKQKAEAMQVPIVFAAVDQHGNLVCMQVMERTLLASHDIAMNKAWTALAFKQTTQNLGKAAAGPNGVMPGVEAGNKGRVVLFGGGAPIYCNGTIVGAIGISGGTVEQDVTIMNSALKKILGVTK</sequence>
<dbReference type="OrthoDB" id="9778896at2"/>
<dbReference type="SUPFAM" id="SSF143744">
    <property type="entry name" value="GlcG-like"/>
    <property type="match status" value="1"/>
</dbReference>
<comment type="caution">
    <text evidence="15">The sequence shown here is derived from an EMBL/GenBank/DDBJ whole genome shotgun (WGS) entry which is preliminary data.</text>
</comment>
<evidence type="ECO:0000256" key="4">
    <source>
        <dbReference type="ARBA" id="ARBA00020963"/>
    </source>
</evidence>
<dbReference type="InterPro" id="IPR038084">
    <property type="entry name" value="PduO/GlcC-like_sf"/>
</dbReference>
<evidence type="ECO:0000256" key="2">
    <source>
        <dbReference type="ARBA" id="ARBA00007487"/>
    </source>
</evidence>
<evidence type="ECO:0000313" key="16">
    <source>
        <dbReference type="Proteomes" id="UP000014417"/>
    </source>
</evidence>
<dbReference type="InterPro" id="IPR029499">
    <property type="entry name" value="PduO-typ"/>
</dbReference>
<accession>S2VXN6</accession>
<dbReference type="EMBL" id="AGZR01000009">
    <property type="protein sequence ID" value="EPD32238.1"/>
    <property type="molecule type" value="Genomic_DNA"/>
</dbReference>
<dbReference type="HOGENOM" id="CLU_068893_0_0_11"/>
<evidence type="ECO:0000259" key="14">
    <source>
        <dbReference type="Pfam" id="PF01923"/>
    </source>
</evidence>
<evidence type="ECO:0000256" key="9">
    <source>
        <dbReference type="ARBA" id="ARBA00031529"/>
    </source>
</evidence>
<dbReference type="AlphaFoldDB" id="S2VXN6"/>
<feature type="domain" description="Cobalamin adenosyltransferase-like" evidence="14">
    <location>
        <begin position="4"/>
        <end position="166"/>
    </location>
</feature>
<evidence type="ECO:0000256" key="8">
    <source>
        <dbReference type="ARBA" id="ARBA00022840"/>
    </source>
</evidence>
<reference evidence="15 16" key="1">
    <citation type="submission" date="2013-04" db="EMBL/GenBank/DDBJ databases">
        <title>The Genome Sequence of Propionimicrobium lymphophilum ACS-093-V-SCH5.</title>
        <authorList>
            <consortium name="The Broad Institute Genomics Platform"/>
            <person name="Earl A."/>
            <person name="Ward D."/>
            <person name="Feldgarden M."/>
            <person name="Gevers D."/>
            <person name="Saerens B."/>
            <person name="Vaneechoutte M."/>
            <person name="Walker B."/>
            <person name="Young S."/>
            <person name="Zeng Q."/>
            <person name="Gargeya S."/>
            <person name="Fitzgerald M."/>
            <person name="Haas B."/>
            <person name="Abouelleil A."/>
            <person name="Allen A.W."/>
            <person name="Alvarado L."/>
            <person name="Arachchi H.M."/>
            <person name="Berlin A.M."/>
            <person name="Chapman S.B."/>
            <person name="Gainer-Dewar J."/>
            <person name="Goldberg J."/>
            <person name="Griggs A."/>
            <person name="Gujja S."/>
            <person name="Hansen M."/>
            <person name="Howarth C."/>
            <person name="Imamovic A."/>
            <person name="Ireland A."/>
            <person name="Larimer J."/>
            <person name="McCowan C."/>
            <person name="Murphy C."/>
            <person name="Pearson M."/>
            <person name="Poon T.W."/>
            <person name="Priest M."/>
            <person name="Roberts A."/>
            <person name="Saif S."/>
            <person name="Shea T."/>
            <person name="Sisk P."/>
            <person name="Sykes S."/>
            <person name="Wortman J."/>
            <person name="Nusbaum C."/>
            <person name="Birren B."/>
        </authorList>
    </citation>
    <scope>NUCLEOTIDE SEQUENCE [LARGE SCALE GENOMIC DNA]</scope>
    <source>
        <strain evidence="15 16">ACS-093-V-SCH5</strain>
    </source>
</reference>
<comment type="catalytic activity">
    <reaction evidence="12">
        <text>2 cob(II)yrinate a,c diamide + reduced [electron-transfer flavoprotein] + 2 ATP = 2 adenosylcob(III)yrinate a,c-diamide + 2 triphosphate + oxidized [electron-transfer flavoprotein] + 3 H(+)</text>
        <dbReference type="Rhea" id="RHEA:11528"/>
        <dbReference type="Rhea" id="RHEA-COMP:10685"/>
        <dbReference type="Rhea" id="RHEA-COMP:10686"/>
        <dbReference type="ChEBI" id="CHEBI:15378"/>
        <dbReference type="ChEBI" id="CHEBI:18036"/>
        <dbReference type="ChEBI" id="CHEBI:30616"/>
        <dbReference type="ChEBI" id="CHEBI:57692"/>
        <dbReference type="ChEBI" id="CHEBI:58307"/>
        <dbReference type="ChEBI" id="CHEBI:58503"/>
        <dbReference type="ChEBI" id="CHEBI:58537"/>
        <dbReference type="EC" id="2.5.1.17"/>
    </reaction>
</comment>
<dbReference type="InterPro" id="IPR016030">
    <property type="entry name" value="CblAdoTrfase-like"/>
</dbReference>
<evidence type="ECO:0000256" key="10">
    <source>
        <dbReference type="ARBA" id="ARBA00033334"/>
    </source>
</evidence>
<evidence type="ECO:0000256" key="13">
    <source>
        <dbReference type="ARBA" id="ARBA00048692"/>
    </source>
</evidence>
<dbReference type="GO" id="GO:0005524">
    <property type="term" value="F:ATP binding"/>
    <property type="evidence" value="ECO:0007669"/>
    <property type="project" value="UniProtKB-KW"/>
</dbReference>
<evidence type="ECO:0000256" key="12">
    <source>
        <dbReference type="ARBA" id="ARBA00048555"/>
    </source>
</evidence>
<evidence type="ECO:0000256" key="6">
    <source>
        <dbReference type="ARBA" id="ARBA00022679"/>
    </source>
</evidence>
<proteinExistence type="inferred from homology"/>
<name>S2VXN6_9ACTN</name>
<dbReference type="InterPro" id="IPR005624">
    <property type="entry name" value="PduO/GlcC-like"/>
</dbReference>
<dbReference type="Gene3D" id="1.20.1200.10">
    <property type="entry name" value="Cobalamin adenosyltransferase-like"/>
    <property type="match status" value="1"/>
</dbReference>
<dbReference type="GO" id="GO:0009236">
    <property type="term" value="P:cobalamin biosynthetic process"/>
    <property type="evidence" value="ECO:0007669"/>
    <property type="project" value="UniProtKB-KW"/>
</dbReference>
<evidence type="ECO:0000256" key="11">
    <source>
        <dbReference type="ARBA" id="ARBA00033354"/>
    </source>
</evidence>
<gene>
    <name evidence="15" type="ORF">HMPREF9306_01807</name>
</gene>
<dbReference type="SUPFAM" id="SSF89028">
    <property type="entry name" value="Cobalamin adenosyltransferase-like"/>
    <property type="match status" value="1"/>
</dbReference>
<dbReference type="Pfam" id="PF03928">
    <property type="entry name" value="HbpS-like"/>
    <property type="match status" value="1"/>
</dbReference>
<dbReference type="RefSeq" id="WP_016456613.1">
    <property type="nucleotide sequence ID" value="NZ_KE150269.1"/>
</dbReference>
<evidence type="ECO:0000256" key="3">
    <source>
        <dbReference type="ARBA" id="ARBA00012454"/>
    </source>
</evidence>
<dbReference type="PATRIC" id="fig|883161.3.peg.1794"/>
<dbReference type="Pfam" id="PF01923">
    <property type="entry name" value="Cob_adeno_trans"/>
    <property type="match status" value="1"/>
</dbReference>
<dbReference type="STRING" id="883161.HMPREF9306_01807"/>
<dbReference type="GO" id="GO:0008817">
    <property type="term" value="F:corrinoid adenosyltransferase activity"/>
    <property type="evidence" value="ECO:0007669"/>
    <property type="project" value="UniProtKB-EC"/>
</dbReference>
<keyword evidence="6 15" id="KW-0808">Transferase</keyword>
<dbReference type="Proteomes" id="UP000014417">
    <property type="component" value="Unassembled WGS sequence"/>
</dbReference>
<dbReference type="NCBIfam" id="TIGR00636">
    <property type="entry name" value="PduO_Nterm"/>
    <property type="match status" value="1"/>
</dbReference>
<protein>
    <recommendedName>
        <fullName evidence="4">Corrinoid adenosyltransferase</fullName>
        <ecNumber evidence="3">2.5.1.17</ecNumber>
    </recommendedName>
    <alternativeName>
        <fullName evidence="9">Cob(II)alamin adenosyltransferase</fullName>
    </alternativeName>
    <alternativeName>
        <fullName evidence="11">Cob(II)yrinic acid a,c-diamide adenosyltransferase</fullName>
    </alternativeName>
    <alternativeName>
        <fullName evidence="10">Cobinamide/cobalamin adenosyltransferase</fullName>
    </alternativeName>
</protein>
<evidence type="ECO:0000313" key="15">
    <source>
        <dbReference type="EMBL" id="EPD32238.1"/>
    </source>
</evidence>
<dbReference type="Gene3D" id="3.30.450.150">
    <property type="entry name" value="Haem-degrading domain"/>
    <property type="match status" value="1"/>
</dbReference>
<keyword evidence="7" id="KW-0547">Nucleotide-binding</keyword>
<comment type="similarity">
    <text evidence="2">Belongs to the Cob(I)alamin adenosyltransferase family.</text>
</comment>